<comment type="caution">
    <text evidence="1">The sequence shown here is derived from an EMBL/GenBank/DDBJ whole genome shotgun (WGS) entry which is preliminary data.</text>
</comment>
<dbReference type="Proteomes" id="UP000807025">
    <property type="component" value="Unassembled WGS sequence"/>
</dbReference>
<dbReference type="AlphaFoldDB" id="A0A9P6DGY0"/>
<evidence type="ECO:0000313" key="1">
    <source>
        <dbReference type="EMBL" id="KAF9496613.1"/>
    </source>
</evidence>
<evidence type="ECO:0000313" key="2">
    <source>
        <dbReference type="Proteomes" id="UP000807025"/>
    </source>
</evidence>
<sequence>MHSLPLDPTPQTLAHYIAYSSLYISSAAKYLSGARYFLLHLFPEFDANRSHPLVQAAIRGSMKIRASSVNHKLLLRLHHLSTFLKIARSSKLYDDLLFATILSACFFTCHHSGELVINNDKKLFDWRKIIKCSSVMSSCGRVAYRLPYHKADPFYRGSDILFIHFEGIDACPVKLLQEYILLRDSIHHARPALFLPKDGELPSQWWFISNLHRVLNRDYGGHSACAGGATYYASLGLSEDIIQ</sequence>
<feature type="non-terminal residue" evidence="1">
    <location>
        <position position="243"/>
    </location>
</feature>
<gene>
    <name evidence="1" type="ORF">BDN71DRAFT_1376798</name>
</gene>
<proteinExistence type="predicted"/>
<keyword evidence="2" id="KW-1185">Reference proteome</keyword>
<reference evidence="1" key="1">
    <citation type="submission" date="2020-11" db="EMBL/GenBank/DDBJ databases">
        <authorList>
            <consortium name="DOE Joint Genome Institute"/>
            <person name="Ahrendt S."/>
            <person name="Riley R."/>
            <person name="Andreopoulos W."/>
            <person name="Labutti K."/>
            <person name="Pangilinan J."/>
            <person name="Ruiz-Duenas F.J."/>
            <person name="Barrasa J.M."/>
            <person name="Sanchez-Garcia M."/>
            <person name="Camarero S."/>
            <person name="Miyauchi S."/>
            <person name="Serrano A."/>
            <person name="Linde D."/>
            <person name="Babiker R."/>
            <person name="Drula E."/>
            <person name="Ayuso-Fernandez I."/>
            <person name="Pacheco R."/>
            <person name="Padilla G."/>
            <person name="Ferreira P."/>
            <person name="Barriuso J."/>
            <person name="Kellner H."/>
            <person name="Castanera R."/>
            <person name="Alfaro M."/>
            <person name="Ramirez L."/>
            <person name="Pisabarro A.G."/>
            <person name="Kuo A."/>
            <person name="Tritt A."/>
            <person name="Lipzen A."/>
            <person name="He G."/>
            <person name="Yan M."/>
            <person name="Ng V."/>
            <person name="Cullen D."/>
            <person name="Martin F."/>
            <person name="Rosso M.-N."/>
            <person name="Henrissat B."/>
            <person name="Hibbett D."/>
            <person name="Martinez A.T."/>
            <person name="Grigoriev I.V."/>
        </authorList>
    </citation>
    <scope>NUCLEOTIDE SEQUENCE</scope>
    <source>
        <strain evidence="1">ATCC 90797</strain>
    </source>
</reference>
<protein>
    <submittedName>
        <fullName evidence="1">Uncharacterized protein</fullName>
    </submittedName>
</protein>
<dbReference type="EMBL" id="MU154550">
    <property type="protein sequence ID" value="KAF9496613.1"/>
    <property type="molecule type" value="Genomic_DNA"/>
</dbReference>
<dbReference type="OrthoDB" id="5598396at2759"/>
<organism evidence="1 2">
    <name type="scientific">Pleurotus eryngii</name>
    <name type="common">Boletus of the steppes</name>
    <dbReference type="NCBI Taxonomy" id="5323"/>
    <lineage>
        <taxon>Eukaryota</taxon>
        <taxon>Fungi</taxon>
        <taxon>Dikarya</taxon>
        <taxon>Basidiomycota</taxon>
        <taxon>Agaricomycotina</taxon>
        <taxon>Agaricomycetes</taxon>
        <taxon>Agaricomycetidae</taxon>
        <taxon>Agaricales</taxon>
        <taxon>Pleurotineae</taxon>
        <taxon>Pleurotaceae</taxon>
        <taxon>Pleurotus</taxon>
    </lineage>
</organism>
<accession>A0A9P6DGY0</accession>
<name>A0A9P6DGY0_PLEER</name>